<dbReference type="Gene3D" id="1.10.8.540">
    <property type="entry name" value="FHIPEP family, domain 3"/>
    <property type="match status" value="1"/>
</dbReference>
<keyword evidence="7" id="KW-0653">Protein transport</keyword>
<feature type="transmembrane region" description="Helical" evidence="7">
    <location>
        <begin position="119"/>
        <end position="145"/>
    </location>
</feature>
<keyword evidence="5 7" id="KW-1133">Transmembrane helix</keyword>
<dbReference type="PANTHER" id="PTHR30161">
    <property type="entry name" value="FLAGELLAR EXPORT PROTEIN, MEMBRANE FLHA SUBUNIT-RELATED"/>
    <property type="match status" value="1"/>
</dbReference>
<keyword evidence="6 7" id="KW-0472">Membrane</keyword>
<protein>
    <recommendedName>
        <fullName evidence="7">Flagellar biosynthesis protein FlhA</fullName>
    </recommendedName>
</protein>
<evidence type="ECO:0000256" key="4">
    <source>
        <dbReference type="ARBA" id="ARBA00022692"/>
    </source>
</evidence>
<dbReference type="Pfam" id="PF00771">
    <property type="entry name" value="FHIPEP"/>
    <property type="match status" value="1"/>
</dbReference>
<keyword evidence="7" id="KW-1005">Bacterial flagellum biogenesis</keyword>
<evidence type="ECO:0000256" key="7">
    <source>
        <dbReference type="RuleBase" id="RU364093"/>
    </source>
</evidence>
<keyword evidence="8" id="KW-0969">Cilium</keyword>
<feature type="transmembrane region" description="Helical" evidence="7">
    <location>
        <begin position="87"/>
        <end position="107"/>
    </location>
</feature>
<keyword evidence="4 7" id="KW-0812">Transmembrane</keyword>
<evidence type="ECO:0000256" key="2">
    <source>
        <dbReference type="ARBA" id="ARBA00008835"/>
    </source>
</evidence>
<feature type="transmembrane region" description="Helical" evidence="7">
    <location>
        <begin position="56"/>
        <end position="75"/>
    </location>
</feature>
<dbReference type="GO" id="GO:0005886">
    <property type="term" value="C:plasma membrane"/>
    <property type="evidence" value="ECO:0007669"/>
    <property type="project" value="UniProtKB-SubCell"/>
</dbReference>
<evidence type="ECO:0000256" key="5">
    <source>
        <dbReference type="ARBA" id="ARBA00022989"/>
    </source>
</evidence>
<keyword evidence="3 7" id="KW-1003">Cell membrane</keyword>
<feature type="transmembrane region" description="Helical" evidence="7">
    <location>
        <begin position="296"/>
        <end position="313"/>
    </location>
</feature>
<keyword evidence="8" id="KW-0966">Cell projection</keyword>
<dbReference type="GO" id="GO:0009306">
    <property type="term" value="P:protein secretion"/>
    <property type="evidence" value="ECO:0007669"/>
    <property type="project" value="InterPro"/>
</dbReference>
<dbReference type="Gene3D" id="3.40.50.12790">
    <property type="entry name" value="FHIPEP family, domain 4"/>
    <property type="match status" value="1"/>
</dbReference>
<gene>
    <name evidence="7 8" type="primary">flhA</name>
    <name evidence="8" type="ORF">RALSY_40502</name>
</gene>
<dbReference type="NCBIfam" id="TIGR01398">
    <property type="entry name" value="FlhA"/>
    <property type="match status" value="1"/>
</dbReference>
<dbReference type="PIRSF" id="PIRSF005419">
    <property type="entry name" value="FlhA"/>
    <property type="match status" value="1"/>
</dbReference>
<feature type="transmembrane region" description="Helical" evidence="7">
    <location>
        <begin position="214"/>
        <end position="236"/>
    </location>
</feature>
<dbReference type="InterPro" id="IPR042196">
    <property type="entry name" value="FHIPEP_4"/>
</dbReference>
<dbReference type="InterPro" id="IPR042194">
    <property type="entry name" value="FHIPEP_1"/>
</dbReference>
<dbReference type="PRINTS" id="PR00949">
    <property type="entry name" value="TYPE3IMAPROT"/>
</dbReference>
<reference evidence="8" key="2">
    <citation type="submission" date="2011-04" db="EMBL/GenBank/DDBJ databases">
        <authorList>
            <person name="Genoscope - CEA"/>
        </authorList>
    </citation>
    <scope>NUCLEOTIDE SEQUENCE</scope>
    <source>
        <strain evidence="8">R24</strain>
    </source>
</reference>
<feature type="transmembrane region" description="Helical" evidence="7">
    <location>
        <begin position="32"/>
        <end position="50"/>
    </location>
</feature>
<evidence type="ECO:0000313" key="8">
    <source>
        <dbReference type="EMBL" id="CCA86284.1"/>
    </source>
</evidence>
<feature type="transmembrane region" description="Helical" evidence="7">
    <location>
        <begin position="256"/>
        <end position="275"/>
    </location>
</feature>
<sequence>MGVRHASCARKSNGWENGVTLLKRFFGANSDMAMVLLILGVLVVLFVPIPSGLLDFLILSNFSFAFLILLLTFYMARPVEFSTFPSLLLVATLFRLSLNVAATRLILSDGDAGKVIAAIGSYVVGGNYVIGLIVFLILIVVQYVVVTSGAQRVSEVAARFTLDSMPGQQMSIDADLNMGFIDQAEAQRRRKNLEKEAAFYGAMDGASKFVKGDAIAGIVILLIDIVGGLVIGVMQHGMAWSQALQTYTLLTIGDGIVTQVPALVIAVGTGIIVTRSASDENLSREVLRQVTSYPKTLLLVAGALAGLLLLPGIPAGPTLLLFAAISVSAFLIYRSARQVDAEAIGAEGVAEETAASAEDDPYALLAVDPIEINIGANWVPIVNQPGSLFMERIAAFRKQHAQDLGMVLPRVRFRDTARLGPDHYEIVLDGVVCAKGEAKQDRILAIHPAGDTRAIPGEVTRDPTYGLPALWIEEHQRQAAVAARFTLVDAPTVFMTHLSEILRRESAVLLTRAETEKLLARVRQSQPGLVEEIVPTVLSLSDIQRVLQNLLREKVSIRNIDAILEALADAGRSTKDANLLTEAVRRRLGHAICQGLLGEASALHVMTLDPAIEGQFLQSVQAARGAETAGQGAPSALFVVEPKLAEQFIGRLVQQAEKMMKSNLLPVLLCSPELRRHIRAMSERVVPHLRVLSMSEIPQNIELKSWGIVAV</sequence>
<name>G3A726_9RALS</name>
<reference evidence="8" key="1">
    <citation type="journal article" date="2011" name="PLoS ONE">
        <title>Ralstonia syzygii, the Blood Disease Bacterium and some Asian R. solanacearum strains form a single genomic species despite divergent lifestyles.</title>
        <authorList>
            <person name="Remenant B."/>
            <person name="de Cambiaire J.C."/>
            <person name="Cellier G."/>
            <person name="Jacobs J.M."/>
            <person name="Mangenot S."/>
            <person name="Barbe V."/>
            <person name="Lajus A."/>
            <person name="Vallenet D."/>
            <person name="Medigue C."/>
            <person name="Fegan M."/>
            <person name="Allen C."/>
            <person name="Prior P."/>
        </authorList>
    </citation>
    <scope>NUCLEOTIDE SEQUENCE</scope>
    <source>
        <strain evidence="8">R24</strain>
    </source>
</reference>
<keyword evidence="8" id="KW-0282">Flagellum</keyword>
<accession>G3A726</accession>
<dbReference type="PANTHER" id="PTHR30161:SF1">
    <property type="entry name" value="FLAGELLAR BIOSYNTHESIS PROTEIN FLHA-RELATED"/>
    <property type="match status" value="1"/>
</dbReference>
<organism evidence="8">
    <name type="scientific">Ralstonia syzygii R24</name>
    <dbReference type="NCBI Taxonomy" id="907261"/>
    <lineage>
        <taxon>Bacteria</taxon>
        <taxon>Pseudomonadati</taxon>
        <taxon>Pseudomonadota</taxon>
        <taxon>Betaproteobacteria</taxon>
        <taxon>Burkholderiales</taxon>
        <taxon>Burkholderiaceae</taxon>
        <taxon>Ralstonia</taxon>
        <taxon>Ralstonia solanacearum species complex</taxon>
    </lineage>
</organism>
<comment type="function">
    <text evidence="7">Required for formation of the rod structure of the flagellar apparatus. Together with FliI and FliH, may constitute the export apparatus of flagellin.</text>
</comment>
<evidence type="ECO:0000256" key="6">
    <source>
        <dbReference type="ARBA" id="ARBA00023136"/>
    </source>
</evidence>
<evidence type="ECO:0000256" key="1">
    <source>
        <dbReference type="ARBA" id="ARBA00004651"/>
    </source>
</evidence>
<comment type="similarity">
    <text evidence="2 7">Belongs to the FHIPEP (flagella/HR/invasion proteins export pore) family.</text>
</comment>
<dbReference type="InterPro" id="IPR042193">
    <property type="entry name" value="FHIPEP_3"/>
</dbReference>
<dbReference type="InterPro" id="IPR001712">
    <property type="entry name" value="T3SS_FHIPEP"/>
</dbReference>
<dbReference type="EMBL" id="FR854089">
    <property type="protein sequence ID" value="CCA86284.1"/>
    <property type="molecule type" value="Genomic_DNA"/>
</dbReference>
<keyword evidence="7" id="KW-0813">Transport</keyword>
<dbReference type="GO" id="GO:0044780">
    <property type="term" value="P:bacterial-type flagellum assembly"/>
    <property type="evidence" value="ECO:0007669"/>
    <property type="project" value="InterPro"/>
</dbReference>
<keyword evidence="7" id="KW-1006">Bacterial flagellum protein export</keyword>
<dbReference type="InterPro" id="IPR006301">
    <property type="entry name" value="FlhA"/>
</dbReference>
<evidence type="ECO:0000256" key="3">
    <source>
        <dbReference type="ARBA" id="ARBA00022475"/>
    </source>
</evidence>
<proteinExistence type="inferred from homology"/>
<dbReference type="AlphaFoldDB" id="G3A726"/>
<comment type="subcellular location">
    <subcellularLocation>
        <location evidence="1 7">Cell membrane</location>
        <topology evidence="1 7">Multi-pass membrane protein</topology>
    </subcellularLocation>
</comment>
<dbReference type="Gene3D" id="3.40.30.60">
    <property type="entry name" value="FHIPEP family, domain 1"/>
    <property type="match status" value="1"/>
</dbReference>